<gene>
    <name evidence="2" type="ORF">LG943_24670</name>
</gene>
<feature type="region of interest" description="Disordered" evidence="1">
    <location>
        <begin position="138"/>
        <end position="158"/>
    </location>
</feature>
<evidence type="ECO:0000313" key="3">
    <source>
        <dbReference type="Proteomes" id="UP001140076"/>
    </source>
</evidence>
<evidence type="ECO:0000313" key="2">
    <source>
        <dbReference type="EMBL" id="MDA0567490.1"/>
    </source>
</evidence>
<evidence type="ECO:0000256" key="1">
    <source>
        <dbReference type="SAM" id="MobiDB-lite"/>
    </source>
</evidence>
<dbReference type="RefSeq" id="WP_270074736.1">
    <property type="nucleotide sequence ID" value="NZ_JAJAQC010000060.1"/>
</dbReference>
<dbReference type="AlphaFoldDB" id="A0A9X3NQV1"/>
<keyword evidence="3" id="KW-1185">Reference proteome</keyword>
<accession>A0A9X3NQV1</accession>
<dbReference type="EMBL" id="JAJAQC010000060">
    <property type="protein sequence ID" value="MDA0567490.1"/>
    <property type="molecule type" value="Genomic_DNA"/>
</dbReference>
<organism evidence="2 3">
    <name type="scientific">Streptomonospora mangrovi</name>
    <dbReference type="NCBI Taxonomy" id="2883123"/>
    <lineage>
        <taxon>Bacteria</taxon>
        <taxon>Bacillati</taxon>
        <taxon>Actinomycetota</taxon>
        <taxon>Actinomycetes</taxon>
        <taxon>Streptosporangiales</taxon>
        <taxon>Nocardiopsidaceae</taxon>
        <taxon>Streptomonospora</taxon>
    </lineage>
</organism>
<proteinExistence type="predicted"/>
<protein>
    <submittedName>
        <fullName evidence="2">Uncharacterized protein</fullName>
    </submittedName>
</protein>
<reference evidence="2" key="1">
    <citation type="submission" date="2021-10" db="EMBL/GenBank/DDBJ databases">
        <title>Streptomonospora sp. nov., isolated from mangrove soil.</title>
        <authorList>
            <person name="Chen X."/>
            <person name="Ge X."/>
            <person name="Liu W."/>
        </authorList>
    </citation>
    <scope>NUCLEOTIDE SEQUENCE</scope>
    <source>
        <strain evidence="2">S1-112</strain>
    </source>
</reference>
<comment type="caution">
    <text evidence="2">The sequence shown here is derived from an EMBL/GenBank/DDBJ whole genome shotgun (WGS) entry which is preliminary data.</text>
</comment>
<dbReference type="Proteomes" id="UP001140076">
    <property type="component" value="Unassembled WGS sequence"/>
</dbReference>
<sequence>MVKEFMRMALRSYGTAAVSAVARSLAFSLALNRAAGMTAARAVGVVAGKAAGPMAEKVEAGLALNATRWEAAATGPRNPPDRWALSAGQNAAQVRTADTALDRTVGRMAATQERLESNDRVPEAIVAAHGQQLALARENQARRVSGQDAPRGLRPGRGDAARLLDLPRGALARAVRSASSARL</sequence>
<name>A0A9X3NQV1_9ACTN</name>